<dbReference type="Gene3D" id="1.20.120.550">
    <property type="entry name" value="Membrane associated eicosanoid/glutathione metabolism-like domain"/>
    <property type="match status" value="1"/>
</dbReference>
<feature type="transmembrane region" description="Helical" evidence="5">
    <location>
        <begin position="85"/>
        <end position="103"/>
    </location>
</feature>
<comment type="subcellular location">
    <subcellularLocation>
        <location evidence="1">Membrane</location>
    </subcellularLocation>
</comment>
<evidence type="ECO:0000256" key="3">
    <source>
        <dbReference type="ARBA" id="ARBA00022989"/>
    </source>
</evidence>
<accession>A0ABV6BGY3</accession>
<reference evidence="6 7" key="1">
    <citation type="submission" date="2024-09" db="EMBL/GenBank/DDBJ databases">
        <authorList>
            <person name="Sun Q."/>
            <person name="Mori K."/>
        </authorList>
    </citation>
    <scope>NUCLEOTIDE SEQUENCE [LARGE SCALE GENOMIC DNA]</scope>
    <source>
        <strain evidence="6 7">KCTC 23315</strain>
    </source>
</reference>
<dbReference type="EMBL" id="JBHLXP010000005">
    <property type="protein sequence ID" value="MFC0050111.1"/>
    <property type="molecule type" value="Genomic_DNA"/>
</dbReference>
<evidence type="ECO:0000313" key="6">
    <source>
        <dbReference type="EMBL" id="MFC0050111.1"/>
    </source>
</evidence>
<evidence type="ECO:0000313" key="7">
    <source>
        <dbReference type="Proteomes" id="UP001589813"/>
    </source>
</evidence>
<keyword evidence="4 5" id="KW-0472">Membrane</keyword>
<name>A0ABV6BGY3_9GAMM</name>
<feature type="transmembrane region" description="Helical" evidence="5">
    <location>
        <begin position="115"/>
        <end position="134"/>
    </location>
</feature>
<keyword evidence="2 5" id="KW-0812">Transmembrane</keyword>
<dbReference type="Proteomes" id="UP001589813">
    <property type="component" value="Unassembled WGS sequence"/>
</dbReference>
<evidence type="ECO:0000256" key="4">
    <source>
        <dbReference type="ARBA" id="ARBA00023136"/>
    </source>
</evidence>
<dbReference type="InterPro" id="IPR001129">
    <property type="entry name" value="Membr-assoc_MAPEG"/>
</dbReference>
<evidence type="ECO:0000256" key="5">
    <source>
        <dbReference type="SAM" id="Phobius"/>
    </source>
</evidence>
<keyword evidence="7" id="KW-1185">Reference proteome</keyword>
<dbReference type="RefSeq" id="WP_377247276.1">
    <property type="nucleotide sequence ID" value="NZ_JBHLXP010000005.1"/>
</dbReference>
<evidence type="ECO:0000256" key="1">
    <source>
        <dbReference type="ARBA" id="ARBA00004370"/>
    </source>
</evidence>
<comment type="caution">
    <text evidence="6">The sequence shown here is derived from an EMBL/GenBank/DDBJ whole genome shotgun (WGS) entry which is preliminary data.</text>
</comment>
<sequence>MDKYLVLIMFLQVLLTSGIMLLMGRRRFAAARNREIHLSAFRTMDLAGANEKVITASRNFDNLLQMPVLFFAGVLAVLQQGQADLVFVLLAGVYVALRTLHSLVHVTSNQVRMRFNLFLLSCVVLWAFWLRLVVVMW</sequence>
<feature type="transmembrane region" description="Helical" evidence="5">
    <location>
        <begin position="6"/>
        <end position="24"/>
    </location>
</feature>
<organism evidence="6 7">
    <name type="scientific">Rheinheimera tilapiae</name>
    <dbReference type="NCBI Taxonomy" id="875043"/>
    <lineage>
        <taxon>Bacteria</taxon>
        <taxon>Pseudomonadati</taxon>
        <taxon>Pseudomonadota</taxon>
        <taxon>Gammaproteobacteria</taxon>
        <taxon>Chromatiales</taxon>
        <taxon>Chromatiaceae</taxon>
        <taxon>Rheinheimera</taxon>
    </lineage>
</organism>
<dbReference type="InterPro" id="IPR023352">
    <property type="entry name" value="MAPEG-like_dom_sf"/>
</dbReference>
<protein>
    <submittedName>
        <fullName evidence="6">MAPEG family protein</fullName>
    </submittedName>
</protein>
<evidence type="ECO:0000256" key="2">
    <source>
        <dbReference type="ARBA" id="ARBA00022692"/>
    </source>
</evidence>
<dbReference type="SUPFAM" id="SSF161084">
    <property type="entry name" value="MAPEG domain-like"/>
    <property type="match status" value="1"/>
</dbReference>
<keyword evidence="3 5" id="KW-1133">Transmembrane helix</keyword>
<proteinExistence type="predicted"/>
<dbReference type="Pfam" id="PF01124">
    <property type="entry name" value="MAPEG"/>
    <property type="match status" value="1"/>
</dbReference>
<feature type="transmembrane region" description="Helical" evidence="5">
    <location>
        <begin position="62"/>
        <end position="79"/>
    </location>
</feature>
<gene>
    <name evidence="6" type="ORF">ACFFJP_17560</name>
</gene>